<dbReference type="InterPro" id="IPR002048">
    <property type="entry name" value="EF_hand_dom"/>
</dbReference>
<name>A0A2T5GI19_9SPHN</name>
<keyword evidence="4" id="KW-1185">Reference proteome</keyword>
<accession>A0A2T5GI19</accession>
<dbReference type="SUPFAM" id="SSF47473">
    <property type="entry name" value="EF-hand"/>
    <property type="match status" value="1"/>
</dbReference>
<reference evidence="3 4" key="1">
    <citation type="submission" date="2018-04" db="EMBL/GenBank/DDBJ databases">
        <title>Genomic Encyclopedia of Type Strains, Phase III (KMG-III): the genomes of soil and plant-associated and newly described type strains.</title>
        <authorList>
            <person name="Whitman W."/>
        </authorList>
    </citation>
    <scope>NUCLEOTIDE SEQUENCE [LARGE SCALE GENOMIC DNA]</scope>
    <source>
        <strain evidence="3 4">MA101b</strain>
    </source>
</reference>
<comment type="caution">
    <text evidence="3">The sequence shown here is derived from an EMBL/GenBank/DDBJ whole genome shotgun (WGS) entry which is preliminary data.</text>
</comment>
<dbReference type="RefSeq" id="WP_107959264.1">
    <property type="nucleotide sequence ID" value="NZ_QAOG01000006.1"/>
</dbReference>
<feature type="region of interest" description="Disordered" evidence="1">
    <location>
        <begin position="46"/>
        <end position="65"/>
    </location>
</feature>
<proteinExistence type="predicted"/>
<dbReference type="InterPro" id="IPR011992">
    <property type="entry name" value="EF-hand-dom_pair"/>
</dbReference>
<dbReference type="InterPro" id="IPR018247">
    <property type="entry name" value="EF_Hand_1_Ca_BS"/>
</dbReference>
<sequence length="156" mass="16946">MWRYLAGGTAVIALIVAGFMIFSGKARPGPLLPAQPVAQIGGAAIASDPLPDTAPEATDKTREQKRFDRYDKDRDAKITREEYLVQRRKAYARLDVNGDGTLSFDEWAVKATTKFADADRDKSGAMTAPEFATTAVKRKGPFRAKCPPPQGAAEES</sequence>
<protein>
    <submittedName>
        <fullName evidence="3">EF hand domain-containing protein</fullName>
    </submittedName>
</protein>
<evidence type="ECO:0000259" key="2">
    <source>
        <dbReference type="PROSITE" id="PS50222"/>
    </source>
</evidence>
<dbReference type="Pfam" id="PF13202">
    <property type="entry name" value="EF-hand_5"/>
    <property type="match status" value="1"/>
</dbReference>
<evidence type="ECO:0000313" key="4">
    <source>
        <dbReference type="Proteomes" id="UP000244189"/>
    </source>
</evidence>
<gene>
    <name evidence="3" type="ORF">C8J26_3286</name>
</gene>
<dbReference type="Proteomes" id="UP000244189">
    <property type="component" value="Unassembled WGS sequence"/>
</dbReference>
<dbReference type="Gene3D" id="1.10.238.10">
    <property type="entry name" value="EF-hand"/>
    <property type="match status" value="1"/>
</dbReference>
<dbReference type="GO" id="GO:0005509">
    <property type="term" value="F:calcium ion binding"/>
    <property type="evidence" value="ECO:0007669"/>
    <property type="project" value="InterPro"/>
</dbReference>
<dbReference type="PROSITE" id="PS50222">
    <property type="entry name" value="EF_HAND_2"/>
    <property type="match status" value="1"/>
</dbReference>
<evidence type="ECO:0000313" key="3">
    <source>
        <dbReference type="EMBL" id="PTQ58961.1"/>
    </source>
</evidence>
<feature type="domain" description="EF-hand" evidence="2">
    <location>
        <begin position="82"/>
        <end position="117"/>
    </location>
</feature>
<dbReference type="EMBL" id="QAOG01000006">
    <property type="protein sequence ID" value="PTQ58961.1"/>
    <property type="molecule type" value="Genomic_DNA"/>
</dbReference>
<dbReference type="AlphaFoldDB" id="A0A2T5GI19"/>
<dbReference type="PROSITE" id="PS00018">
    <property type="entry name" value="EF_HAND_1"/>
    <property type="match status" value="2"/>
</dbReference>
<organism evidence="3 4">
    <name type="scientific">Sphingomonas aurantiaca</name>
    <dbReference type="NCBI Taxonomy" id="185949"/>
    <lineage>
        <taxon>Bacteria</taxon>
        <taxon>Pseudomonadati</taxon>
        <taxon>Pseudomonadota</taxon>
        <taxon>Alphaproteobacteria</taxon>
        <taxon>Sphingomonadales</taxon>
        <taxon>Sphingomonadaceae</taxon>
        <taxon>Sphingomonas</taxon>
    </lineage>
</organism>
<evidence type="ECO:0000256" key="1">
    <source>
        <dbReference type="SAM" id="MobiDB-lite"/>
    </source>
</evidence>